<evidence type="ECO:0000256" key="10">
    <source>
        <dbReference type="ARBA" id="ARBA00023237"/>
    </source>
</evidence>
<evidence type="ECO:0000313" key="16">
    <source>
        <dbReference type="EMBL" id="TSB04698.1"/>
    </source>
</evidence>
<accession>A0A553WJ37</accession>
<feature type="domain" description="TonB-dependent receptor plug" evidence="15">
    <location>
        <begin position="59"/>
        <end position="165"/>
    </location>
</feature>
<evidence type="ECO:0000256" key="12">
    <source>
        <dbReference type="RuleBase" id="RU003357"/>
    </source>
</evidence>
<keyword evidence="9 11" id="KW-0472">Membrane</keyword>
<comment type="subcellular location">
    <subcellularLocation>
        <location evidence="1 11">Cell outer membrane</location>
        <topology evidence="1 11">Multi-pass membrane protein</topology>
    </subcellularLocation>
</comment>
<comment type="similarity">
    <text evidence="11 12">Belongs to the TonB-dependent receptor family.</text>
</comment>
<dbReference type="PROSITE" id="PS52016">
    <property type="entry name" value="TONB_DEPENDENT_REC_3"/>
    <property type="match status" value="1"/>
</dbReference>
<proteinExistence type="inferred from homology"/>
<keyword evidence="16" id="KW-0675">Receptor</keyword>
<name>A0A553WJ37_9SPHN</name>
<dbReference type="OrthoDB" id="9760333at2"/>
<organism evidence="16 17">
    <name type="scientific">Sphingorhabdus contaminans</name>
    <dbReference type="NCBI Taxonomy" id="1343899"/>
    <lineage>
        <taxon>Bacteria</taxon>
        <taxon>Pseudomonadati</taxon>
        <taxon>Pseudomonadota</taxon>
        <taxon>Alphaproteobacteria</taxon>
        <taxon>Sphingomonadales</taxon>
        <taxon>Sphingomonadaceae</taxon>
        <taxon>Sphingorhabdus</taxon>
    </lineage>
</organism>
<dbReference type="PANTHER" id="PTHR32552">
    <property type="entry name" value="FERRICHROME IRON RECEPTOR-RELATED"/>
    <property type="match status" value="1"/>
</dbReference>
<dbReference type="EMBL" id="VKKU01000001">
    <property type="protein sequence ID" value="TSB04698.1"/>
    <property type="molecule type" value="Genomic_DNA"/>
</dbReference>
<evidence type="ECO:0000256" key="11">
    <source>
        <dbReference type="PROSITE-ProRule" id="PRU01360"/>
    </source>
</evidence>
<dbReference type="Pfam" id="PF00593">
    <property type="entry name" value="TonB_dep_Rec_b-barrel"/>
    <property type="match status" value="1"/>
</dbReference>
<feature type="domain" description="TonB-dependent receptor-like beta-barrel" evidence="14">
    <location>
        <begin position="274"/>
        <end position="736"/>
    </location>
</feature>
<keyword evidence="17" id="KW-1185">Reference proteome</keyword>
<evidence type="ECO:0000256" key="13">
    <source>
        <dbReference type="SAM" id="SignalP"/>
    </source>
</evidence>
<keyword evidence="4" id="KW-0410">Iron transport</keyword>
<evidence type="ECO:0000256" key="6">
    <source>
        <dbReference type="ARBA" id="ARBA00023004"/>
    </source>
</evidence>
<reference evidence="16 17" key="1">
    <citation type="submission" date="2019-07" db="EMBL/GenBank/DDBJ databases">
        <authorList>
            <person name="Park M."/>
        </authorList>
    </citation>
    <scope>NUCLEOTIDE SEQUENCE [LARGE SCALE GENOMIC DNA]</scope>
    <source>
        <strain evidence="16 17">KCTC32445</strain>
    </source>
</reference>
<keyword evidence="6" id="KW-0408">Iron</keyword>
<evidence type="ECO:0000256" key="7">
    <source>
        <dbReference type="ARBA" id="ARBA00023065"/>
    </source>
</evidence>
<evidence type="ECO:0000256" key="9">
    <source>
        <dbReference type="ARBA" id="ARBA00023136"/>
    </source>
</evidence>
<feature type="signal peptide" evidence="13">
    <location>
        <begin position="1"/>
        <end position="32"/>
    </location>
</feature>
<dbReference type="AlphaFoldDB" id="A0A553WJ37"/>
<evidence type="ECO:0000256" key="4">
    <source>
        <dbReference type="ARBA" id="ARBA00022496"/>
    </source>
</evidence>
<keyword evidence="8 12" id="KW-0798">TonB box</keyword>
<evidence type="ECO:0000256" key="1">
    <source>
        <dbReference type="ARBA" id="ARBA00004571"/>
    </source>
</evidence>
<keyword evidence="2 11" id="KW-0813">Transport</keyword>
<dbReference type="GO" id="GO:0006826">
    <property type="term" value="P:iron ion transport"/>
    <property type="evidence" value="ECO:0007669"/>
    <property type="project" value="UniProtKB-KW"/>
</dbReference>
<keyword evidence="5 11" id="KW-0812">Transmembrane</keyword>
<sequence>MNRSNWKKPYLKGQLSLACSTVALLGAQPALAQNESDEAAESYADDVIVVTAQKRSENVQDVPISVAAFGAAKLEQENVLTVQDLPRIATNFSATRSSQAASIRLTVRGIGAPGNTATEPSVAAFLDGVYVPRPGSIIGNFLDIEGVEVLRGPQGTLFGRNASVGALSFRSAQPENEFSGRISAEAGNSDRYMMRGHVNLPLGENVAMRFAGLGSWFDGYWLNQLDGQTYGGSDDYAGRLSVKAELGNLTWLIRGDYAKSNGDGYVPSEFKPNSVSTAQLTSFLGLQNALSGSANDTVLFDRNVRQRITADYNDKNWGLSSDATLEVGSFSLRLINSYRRWDSSQIDGDVIFTPVPLASREGGYLSKSHNHELQLISPKDELLGGALDFVAGLYYFSEDFVIDERLQLGSQFCNALVPVASRPACNGLLATGGGVNATDQDFAQSVDSFAVYGQANFRIAEPLTFTLGGRWTKEKKDATYVQLRGNPFAAGLRATENTILELKDDRFTWRAALNYKPNDDVMIFASYSTGFKSGGFNSGGGAVALNQLRLFGRETVKNYEIGAKTSWLDNALQANLTLYRMDVGGFQDRSFDGVSFVVRNAGNLRHQGFEFDTRIAPSRNFVINASLAYLDSEFTSYPGGAGLPGLGGVQNLAGTRNNYAPEFSGSLGATWTGDIGSSGLGWSLNGNLALVSDQNNGGVTDNNRQTIQDGYALVGARLQINGPDDRWSVALFGNNLTNKGYCNAQFYQVLDAAFGLRNGVFPGSTGVRCNVAQPRTYGVSGTFNF</sequence>
<dbReference type="SUPFAM" id="SSF56935">
    <property type="entry name" value="Porins"/>
    <property type="match status" value="1"/>
</dbReference>
<dbReference type="Pfam" id="PF07715">
    <property type="entry name" value="Plug"/>
    <property type="match status" value="1"/>
</dbReference>
<evidence type="ECO:0000256" key="8">
    <source>
        <dbReference type="ARBA" id="ARBA00023077"/>
    </source>
</evidence>
<dbReference type="InterPro" id="IPR039426">
    <property type="entry name" value="TonB-dep_rcpt-like"/>
</dbReference>
<dbReference type="Proteomes" id="UP000320160">
    <property type="component" value="Unassembled WGS sequence"/>
</dbReference>
<keyword evidence="7" id="KW-0406">Ion transport</keyword>
<keyword evidence="10 11" id="KW-0998">Cell outer membrane</keyword>
<evidence type="ECO:0000259" key="14">
    <source>
        <dbReference type="Pfam" id="PF00593"/>
    </source>
</evidence>
<evidence type="ECO:0000259" key="15">
    <source>
        <dbReference type="Pfam" id="PF07715"/>
    </source>
</evidence>
<feature type="chain" id="PRO_5021872163" evidence="13">
    <location>
        <begin position="33"/>
        <end position="785"/>
    </location>
</feature>
<gene>
    <name evidence="16" type="ORF">FOM92_04595</name>
</gene>
<dbReference type="InterPro" id="IPR000531">
    <property type="entry name" value="Beta-barrel_TonB"/>
</dbReference>
<keyword evidence="13" id="KW-0732">Signal</keyword>
<evidence type="ECO:0000256" key="2">
    <source>
        <dbReference type="ARBA" id="ARBA00022448"/>
    </source>
</evidence>
<evidence type="ECO:0000256" key="5">
    <source>
        <dbReference type="ARBA" id="ARBA00022692"/>
    </source>
</evidence>
<dbReference type="PANTHER" id="PTHR32552:SF81">
    <property type="entry name" value="TONB-DEPENDENT OUTER MEMBRANE RECEPTOR"/>
    <property type="match status" value="1"/>
</dbReference>
<comment type="caution">
    <text evidence="16">The sequence shown here is derived from an EMBL/GenBank/DDBJ whole genome shotgun (WGS) entry which is preliminary data.</text>
</comment>
<dbReference type="InterPro" id="IPR012910">
    <property type="entry name" value="Plug_dom"/>
</dbReference>
<keyword evidence="3 11" id="KW-1134">Transmembrane beta strand</keyword>
<evidence type="ECO:0000313" key="17">
    <source>
        <dbReference type="Proteomes" id="UP000320160"/>
    </source>
</evidence>
<dbReference type="RefSeq" id="WP_143775586.1">
    <property type="nucleotide sequence ID" value="NZ_VKKU01000001.1"/>
</dbReference>
<dbReference type="InterPro" id="IPR036942">
    <property type="entry name" value="Beta-barrel_TonB_sf"/>
</dbReference>
<dbReference type="GO" id="GO:0009279">
    <property type="term" value="C:cell outer membrane"/>
    <property type="evidence" value="ECO:0007669"/>
    <property type="project" value="UniProtKB-SubCell"/>
</dbReference>
<evidence type="ECO:0000256" key="3">
    <source>
        <dbReference type="ARBA" id="ARBA00022452"/>
    </source>
</evidence>
<protein>
    <submittedName>
        <fullName evidence="16">TonB-dependent receptor</fullName>
    </submittedName>
</protein>
<dbReference type="Gene3D" id="2.40.170.20">
    <property type="entry name" value="TonB-dependent receptor, beta-barrel domain"/>
    <property type="match status" value="1"/>
</dbReference>